<dbReference type="InterPro" id="IPR011545">
    <property type="entry name" value="DEAD/DEAH_box_helicase_dom"/>
</dbReference>
<feature type="compositionally biased region" description="Basic and acidic residues" evidence="9">
    <location>
        <begin position="794"/>
        <end position="804"/>
    </location>
</feature>
<feature type="non-terminal residue" evidence="12">
    <location>
        <position position="1"/>
    </location>
</feature>
<proteinExistence type="inferred from homology"/>
<keyword evidence="3" id="KW-0547">Nucleotide-binding</keyword>
<dbReference type="EMBL" id="CAAE01014696">
    <property type="protein sequence ID" value="CAG02667.1"/>
    <property type="molecule type" value="Genomic_DNA"/>
</dbReference>
<reference evidence="12" key="1">
    <citation type="journal article" date="2004" name="Nature">
        <title>Genome duplication in the teleost fish Tetraodon nigroviridis reveals the early vertebrate proto-karyotype.</title>
        <authorList>
            <person name="Jaillon O."/>
            <person name="Aury J.-M."/>
            <person name="Brunet F."/>
            <person name="Petit J.-L."/>
            <person name="Stange-Thomann N."/>
            <person name="Mauceli E."/>
            <person name="Bouneau L."/>
            <person name="Fischer C."/>
            <person name="Ozouf-Costaz C."/>
            <person name="Bernot A."/>
            <person name="Nicaud S."/>
            <person name="Jaffe D."/>
            <person name="Fisher S."/>
            <person name="Lutfalla G."/>
            <person name="Dossat C."/>
            <person name="Segurens B."/>
            <person name="Dasilva C."/>
            <person name="Salanoubat M."/>
            <person name="Levy M."/>
            <person name="Boudet N."/>
            <person name="Castellano S."/>
            <person name="Anthouard V."/>
            <person name="Jubin C."/>
            <person name="Castelli V."/>
            <person name="Katinka M."/>
            <person name="Vacherie B."/>
            <person name="Biemont C."/>
            <person name="Skalli Z."/>
            <person name="Cattolico L."/>
            <person name="Poulain J."/>
            <person name="De Berardinis V."/>
            <person name="Cruaud C."/>
            <person name="Duprat S."/>
            <person name="Brottier P."/>
            <person name="Coutanceau J.-P."/>
            <person name="Gouzy J."/>
            <person name="Parra G."/>
            <person name="Lardier G."/>
            <person name="Chapple C."/>
            <person name="McKernan K.J."/>
            <person name="McEwan P."/>
            <person name="Bosak S."/>
            <person name="Kellis M."/>
            <person name="Volff J.-N."/>
            <person name="Guigo R."/>
            <person name="Zody M.C."/>
            <person name="Mesirov J."/>
            <person name="Lindblad-Toh K."/>
            <person name="Birren B."/>
            <person name="Nusbaum C."/>
            <person name="Kahn D."/>
            <person name="Robinson-Rechavi M."/>
            <person name="Laudet V."/>
            <person name="Schachter V."/>
            <person name="Quetier F."/>
            <person name="Saurin W."/>
            <person name="Scarpelli C."/>
            <person name="Wincker P."/>
            <person name="Lander E.S."/>
            <person name="Weissenbach J."/>
            <person name="Roest Crollius H."/>
        </authorList>
    </citation>
    <scope>NUCLEOTIDE SEQUENCE [LARGE SCALE GENOMIC DNA]</scope>
</reference>
<evidence type="ECO:0000256" key="2">
    <source>
        <dbReference type="ARBA" id="ARBA00005446"/>
    </source>
</evidence>
<feature type="compositionally biased region" description="Low complexity" evidence="9">
    <location>
        <begin position="856"/>
        <end position="865"/>
    </location>
</feature>
<comment type="caution">
    <text evidence="12">The sequence shown here is derived from an EMBL/GenBank/DDBJ whole genome shotgun (WGS) entry which is preliminary data.</text>
</comment>
<dbReference type="GO" id="GO:0005737">
    <property type="term" value="C:cytoplasm"/>
    <property type="evidence" value="ECO:0007669"/>
    <property type="project" value="TreeGrafter"/>
</dbReference>
<name>Q4S9L5_TETNG</name>
<dbReference type="KEGG" id="tng:GSTEN00021823G001"/>
<dbReference type="GO" id="GO:0043138">
    <property type="term" value="F:3'-5' DNA helicase activity"/>
    <property type="evidence" value="ECO:0007669"/>
    <property type="project" value="UniProtKB-EC"/>
</dbReference>
<keyword evidence="5" id="KW-0413">Isomerase</keyword>
<dbReference type="GO" id="GO:0005694">
    <property type="term" value="C:chromosome"/>
    <property type="evidence" value="ECO:0007669"/>
    <property type="project" value="InterPro"/>
</dbReference>
<dbReference type="Gene3D" id="6.10.250.3140">
    <property type="match status" value="1"/>
</dbReference>
<dbReference type="OrthoDB" id="10261556at2759"/>
<sequence length="972" mass="107090">RLKETLKTHFGFENFRSKLQEDVVKAVVKRDRDVFVCMPTGAGKSLCYQLPAVLAQGITLVVSPLIALIQDQVDRLKSLNIPACSINSKLPVGERRLILADLGSSSPKLKLLYITPEMVASPSFQPCLTGLCSRGLLSYLAVDEAHCVSHPVFRSNLHYDVIFREILPNPYVHLYAFIKKALGQENRPNSQGCGIVYCRTREGCESLAYQLTKLGILAKAYHAGLKAGDRTEVQNEWMQGKVLVIVATISFGMGVDKATVRFVAHWNLPKSLASYYQESGRAGRDGLPSWCRIYYSPKDKEQISFLIRKEVKRRQEKRGCEKDTDRAAITDFEAMVSFCVQEGTPPQSPEPNSPMKVRMMKKAARSRELALGRFCSLSHILLSRLSASSLASILMHQEGEKRRCRHAAISRFFGNTAPSCAGACDFCRNPKAVRAQLERATALSTTTQAQSEAPKGAFGFQPDLYEGGKKGYGFERQEGSWRLSSSGAARPCSPGLIYRLQSESGRGEDDSTKRKKEFSELFRKQMGLRKAAGSAEKVNAMSSPADASCPLRDASSQKVPGLTVKAREHCLSLLQEALYGQQRAAETSRFLCADVPLTLFLSSDSLAAAVDVEHEVFVSSKSSNLYKAAILKKVSELKKTTPGVETTKVGGESRPERELRQEAPPSSSSVSEELLGFTPASELYSMKRKRVGAGQRGSSDPFQAARDLLGPPVCGPGSAEMKSTPPPPVTRGIQARASAVSASSHSSSKVDWGLNRRQQKLAEAAKTSHNISQYFPKEKQQWTLEEEEWLDPAPFHRSDGKEGGDQPSAPAAEAAGASPMGQNKREEEEATAPLTSQTGDVEEKRDSSPPPKRSRSAGGSSRRVSFNPTPQVRALPQEPSPVTLKEAADVVVRYLDPFYTQGKFASKELFKAFARYLSHLLTEGRSRGRSQVRAQAKALINSFFSRVQRCESEADWKDLRRARSWKTQENRE</sequence>
<dbReference type="PANTHER" id="PTHR13710:SF152">
    <property type="entry name" value="ATP-DEPENDENT DNA HELICASE Q5"/>
    <property type="match status" value="1"/>
</dbReference>
<dbReference type="Gene3D" id="1.10.10.10">
    <property type="entry name" value="Winged helix-like DNA-binding domain superfamily/Winged helix DNA-binding domain"/>
    <property type="match status" value="1"/>
</dbReference>
<dbReference type="GO" id="GO:0003676">
    <property type="term" value="F:nucleic acid binding"/>
    <property type="evidence" value="ECO:0007669"/>
    <property type="project" value="InterPro"/>
</dbReference>
<dbReference type="InterPro" id="IPR013257">
    <property type="entry name" value="SRI"/>
</dbReference>
<feature type="compositionally biased region" description="Low complexity" evidence="9">
    <location>
        <begin position="735"/>
        <end position="747"/>
    </location>
</feature>
<keyword evidence="6" id="KW-0539">Nucleus</keyword>
<evidence type="ECO:0000256" key="7">
    <source>
        <dbReference type="ARBA" id="ARBA00034617"/>
    </source>
</evidence>
<feature type="region of interest" description="Disordered" evidence="9">
    <location>
        <begin position="642"/>
        <end position="672"/>
    </location>
</feature>
<evidence type="ECO:0000256" key="5">
    <source>
        <dbReference type="ARBA" id="ARBA00023235"/>
    </source>
</evidence>
<dbReference type="Gene3D" id="3.40.50.300">
    <property type="entry name" value="P-loop containing nucleotide triphosphate hydrolases"/>
    <property type="match status" value="2"/>
</dbReference>
<comment type="subcellular location">
    <subcellularLocation>
        <location evidence="1">Nucleus</location>
    </subcellularLocation>
</comment>
<keyword evidence="4" id="KW-0067">ATP-binding</keyword>
<dbReference type="PROSITE" id="PS51192">
    <property type="entry name" value="HELICASE_ATP_BIND_1"/>
    <property type="match status" value="1"/>
</dbReference>
<protein>
    <recommendedName>
        <fullName evidence="8">DNA 3'-5' helicase</fullName>
        <ecNumber evidence="8">5.6.2.4</ecNumber>
    </recommendedName>
</protein>
<dbReference type="Pfam" id="PF00270">
    <property type="entry name" value="DEAD"/>
    <property type="match status" value="1"/>
</dbReference>
<evidence type="ECO:0000313" key="12">
    <source>
        <dbReference type="EMBL" id="CAG02667.1"/>
    </source>
</evidence>
<evidence type="ECO:0000259" key="11">
    <source>
        <dbReference type="PROSITE" id="PS51194"/>
    </source>
</evidence>
<feature type="domain" description="Helicase C-terminal" evidence="11">
    <location>
        <begin position="173"/>
        <end position="333"/>
    </location>
</feature>
<gene>
    <name evidence="12" type="ORF">GSTENG00021823001</name>
</gene>
<evidence type="ECO:0000256" key="8">
    <source>
        <dbReference type="ARBA" id="ARBA00034808"/>
    </source>
</evidence>
<dbReference type="AlphaFoldDB" id="Q4S9L5"/>
<dbReference type="InterPro" id="IPR014001">
    <property type="entry name" value="Helicase_ATP-bd"/>
</dbReference>
<dbReference type="CDD" id="cd18794">
    <property type="entry name" value="SF2_C_RecQ"/>
    <property type="match status" value="1"/>
</dbReference>
<evidence type="ECO:0000256" key="4">
    <source>
        <dbReference type="ARBA" id="ARBA00022840"/>
    </source>
</evidence>
<feature type="region of interest" description="Disordered" evidence="9">
    <location>
        <begin position="689"/>
        <end position="880"/>
    </location>
</feature>
<dbReference type="GO" id="GO:0005634">
    <property type="term" value="C:nucleus"/>
    <property type="evidence" value="ECO:0007669"/>
    <property type="project" value="TreeGrafter"/>
</dbReference>
<comment type="catalytic activity">
    <reaction evidence="7">
        <text>Couples ATP hydrolysis with the unwinding of duplex DNA by translocating in the 3'-5' direction.</text>
        <dbReference type="EC" id="5.6.2.4"/>
    </reaction>
</comment>
<dbReference type="PROSITE" id="PS51194">
    <property type="entry name" value="HELICASE_CTER"/>
    <property type="match status" value="1"/>
</dbReference>
<feature type="compositionally biased region" description="Low complexity" evidence="9">
    <location>
        <begin position="807"/>
        <end position="819"/>
    </location>
</feature>
<evidence type="ECO:0000259" key="10">
    <source>
        <dbReference type="PROSITE" id="PS51192"/>
    </source>
</evidence>
<dbReference type="InterPro" id="IPR010716">
    <property type="entry name" value="RECQ5"/>
</dbReference>
<dbReference type="Pfam" id="PF08236">
    <property type="entry name" value="SRI"/>
    <property type="match status" value="1"/>
</dbReference>
<dbReference type="GO" id="GO:0005524">
    <property type="term" value="F:ATP binding"/>
    <property type="evidence" value="ECO:0007669"/>
    <property type="project" value="UniProtKB-KW"/>
</dbReference>
<organism evidence="12">
    <name type="scientific">Tetraodon nigroviridis</name>
    <name type="common">Spotted green pufferfish</name>
    <name type="synonym">Chelonodon nigroviridis</name>
    <dbReference type="NCBI Taxonomy" id="99883"/>
    <lineage>
        <taxon>Eukaryota</taxon>
        <taxon>Metazoa</taxon>
        <taxon>Chordata</taxon>
        <taxon>Craniata</taxon>
        <taxon>Vertebrata</taxon>
        <taxon>Euteleostomi</taxon>
        <taxon>Actinopterygii</taxon>
        <taxon>Neopterygii</taxon>
        <taxon>Teleostei</taxon>
        <taxon>Neoteleostei</taxon>
        <taxon>Acanthomorphata</taxon>
        <taxon>Eupercaria</taxon>
        <taxon>Tetraodontiformes</taxon>
        <taxon>Tetradontoidea</taxon>
        <taxon>Tetraodontidae</taxon>
        <taxon>Tetraodon</taxon>
    </lineage>
</organism>
<evidence type="ECO:0000256" key="1">
    <source>
        <dbReference type="ARBA" id="ARBA00004123"/>
    </source>
</evidence>
<dbReference type="InterPro" id="IPR027417">
    <property type="entry name" value="P-loop_NTPase"/>
</dbReference>
<dbReference type="SMART" id="SM00487">
    <property type="entry name" value="DEXDc"/>
    <property type="match status" value="1"/>
</dbReference>
<feature type="domain" description="Helicase ATP-binding" evidence="10">
    <location>
        <begin position="25"/>
        <end position="149"/>
    </location>
</feature>
<dbReference type="EC" id="5.6.2.4" evidence="8"/>
<feature type="compositionally biased region" description="Basic and acidic residues" evidence="9">
    <location>
        <begin position="651"/>
        <end position="661"/>
    </location>
</feature>
<feature type="region of interest" description="Disordered" evidence="9">
    <location>
        <begin position="533"/>
        <end position="552"/>
    </location>
</feature>
<comment type="similarity">
    <text evidence="2">Belongs to the helicase family. RecQ subfamily.</text>
</comment>
<dbReference type="GO" id="GO:0009378">
    <property type="term" value="F:four-way junction helicase activity"/>
    <property type="evidence" value="ECO:0007669"/>
    <property type="project" value="TreeGrafter"/>
</dbReference>
<evidence type="ECO:0000256" key="6">
    <source>
        <dbReference type="ARBA" id="ARBA00023242"/>
    </source>
</evidence>
<evidence type="ECO:0000256" key="3">
    <source>
        <dbReference type="ARBA" id="ARBA00022741"/>
    </source>
</evidence>
<dbReference type="GO" id="GO:0000724">
    <property type="term" value="P:double-strand break repair via homologous recombination"/>
    <property type="evidence" value="ECO:0007669"/>
    <property type="project" value="TreeGrafter"/>
</dbReference>
<evidence type="ECO:0000256" key="9">
    <source>
        <dbReference type="SAM" id="MobiDB-lite"/>
    </source>
</evidence>
<accession>Q4S9L5</accession>
<dbReference type="SMART" id="SM00490">
    <property type="entry name" value="HELICc"/>
    <property type="match status" value="1"/>
</dbReference>
<dbReference type="Pfam" id="PF00271">
    <property type="entry name" value="Helicase_C"/>
    <property type="match status" value="1"/>
</dbReference>
<dbReference type="GO" id="GO:0006355">
    <property type="term" value="P:regulation of DNA-templated transcription"/>
    <property type="evidence" value="ECO:0007669"/>
    <property type="project" value="InterPro"/>
</dbReference>
<dbReference type="Pfam" id="PF06959">
    <property type="entry name" value="RecQ5"/>
    <property type="match status" value="1"/>
</dbReference>
<reference evidence="12" key="2">
    <citation type="submission" date="2004-02" db="EMBL/GenBank/DDBJ databases">
        <authorList>
            <consortium name="Genoscope"/>
            <consortium name="Whitehead Institute Centre for Genome Research"/>
        </authorList>
    </citation>
    <scope>NUCLEOTIDE SEQUENCE</scope>
</reference>
<dbReference type="Gene3D" id="6.10.250.2460">
    <property type="match status" value="1"/>
</dbReference>
<dbReference type="PANTHER" id="PTHR13710">
    <property type="entry name" value="DNA HELICASE RECQ FAMILY MEMBER"/>
    <property type="match status" value="1"/>
</dbReference>
<dbReference type="SUPFAM" id="SSF52540">
    <property type="entry name" value="P-loop containing nucleoside triphosphate hydrolases"/>
    <property type="match status" value="1"/>
</dbReference>
<dbReference type="InterPro" id="IPR036388">
    <property type="entry name" value="WH-like_DNA-bd_sf"/>
</dbReference>
<dbReference type="InterPro" id="IPR001650">
    <property type="entry name" value="Helicase_C-like"/>
</dbReference>